<dbReference type="VEuPathDB" id="FungiDB:HMPREF1544_04493"/>
<dbReference type="InParanoid" id="S2K0P2"/>
<evidence type="ECO:0000313" key="1">
    <source>
        <dbReference type="EMBL" id="EPB88733.1"/>
    </source>
</evidence>
<dbReference type="Proteomes" id="UP000014254">
    <property type="component" value="Unassembled WGS sequence"/>
</dbReference>
<accession>S2K0P2</accession>
<dbReference type="EMBL" id="KE123946">
    <property type="protein sequence ID" value="EPB88733.1"/>
    <property type="molecule type" value="Genomic_DNA"/>
</dbReference>
<organism evidence="1 2">
    <name type="scientific">Mucor circinelloides f. circinelloides (strain 1006PhL)</name>
    <name type="common">Mucormycosis agent</name>
    <name type="synonym">Calyptromyces circinelloides</name>
    <dbReference type="NCBI Taxonomy" id="1220926"/>
    <lineage>
        <taxon>Eukaryota</taxon>
        <taxon>Fungi</taxon>
        <taxon>Fungi incertae sedis</taxon>
        <taxon>Mucoromycota</taxon>
        <taxon>Mucoromycotina</taxon>
        <taxon>Mucoromycetes</taxon>
        <taxon>Mucorales</taxon>
        <taxon>Mucorineae</taxon>
        <taxon>Mucoraceae</taxon>
        <taxon>Mucor</taxon>
    </lineage>
</organism>
<proteinExistence type="predicted"/>
<sequence length="80" mass="8787">MEGVPALRQLTEKNDFAVKIDLKDDAYVVLKKGVTPFSCRWIAGLIGKMTVMISAIRNALINTEEGFSTQSATTRVQLGE</sequence>
<evidence type="ECO:0000313" key="2">
    <source>
        <dbReference type="Proteomes" id="UP000014254"/>
    </source>
</evidence>
<gene>
    <name evidence="1" type="ORF">HMPREF1544_04493</name>
</gene>
<keyword evidence="2" id="KW-1185">Reference proteome</keyword>
<name>S2K0P2_MUCC1</name>
<reference evidence="2" key="1">
    <citation type="submission" date="2013-05" db="EMBL/GenBank/DDBJ databases">
        <title>The Genome sequence of Mucor circinelloides f. circinelloides 1006PhL.</title>
        <authorList>
            <consortium name="The Broad Institute Genomics Platform"/>
            <person name="Cuomo C."/>
            <person name="Earl A."/>
            <person name="Findley K."/>
            <person name="Lee S.C."/>
            <person name="Walker B."/>
            <person name="Young S."/>
            <person name="Zeng Q."/>
            <person name="Gargeya S."/>
            <person name="Fitzgerald M."/>
            <person name="Haas B."/>
            <person name="Abouelleil A."/>
            <person name="Allen A.W."/>
            <person name="Alvarado L."/>
            <person name="Arachchi H.M."/>
            <person name="Berlin A.M."/>
            <person name="Chapman S.B."/>
            <person name="Gainer-Dewar J."/>
            <person name="Goldberg J."/>
            <person name="Griggs A."/>
            <person name="Gujja S."/>
            <person name="Hansen M."/>
            <person name="Howarth C."/>
            <person name="Imamovic A."/>
            <person name="Ireland A."/>
            <person name="Larimer J."/>
            <person name="McCowan C."/>
            <person name="Murphy C."/>
            <person name="Pearson M."/>
            <person name="Poon T.W."/>
            <person name="Priest M."/>
            <person name="Roberts A."/>
            <person name="Saif S."/>
            <person name="Shea T."/>
            <person name="Sisk P."/>
            <person name="Sykes S."/>
            <person name="Wortman J."/>
            <person name="Nusbaum C."/>
            <person name="Birren B."/>
        </authorList>
    </citation>
    <scope>NUCLEOTIDE SEQUENCE [LARGE SCALE GENOMIC DNA]</scope>
    <source>
        <strain evidence="2">1006PhL</strain>
    </source>
</reference>
<dbReference type="AlphaFoldDB" id="S2K0P2"/>
<protein>
    <submittedName>
        <fullName evidence="1">Uncharacterized protein</fullName>
    </submittedName>
</protein>